<evidence type="ECO:0000313" key="10">
    <source>
        <dbReference type="Proteomes" id="UP001177597"/>
    </source>
</evidence>
<feature type="active site" evidence="8">
    <location>
        <position position="38"/>
    </location>
</feature>
<evidence type="ECO:0000256" key="3">
    <source>
        <dbReference type="ARBA" id="ARBA00022723"/>
    </source>
</evidence>
<dbReference type="Proteomes" id="UP001177597">
    <property type="component" value="Chromosome"/>
</dbReference>
<feature type="binding site" evidence="8">
    <location>
        <position position="17"/>
    </location>
    <ligand>
        <name>Mg(2+)</name>
        <dbReference type="ChEBI" id="CHEBI:18420"/>
    </ligand>
</feature>
<keyword evidence="2 8" id="KW-0436">Ligase</keyword>
<evidence type="ECO:0000313" key="9">
    <source>
        <dbReference type="EMBL" id="WGL94251.1"/>
    </source>
</evidence>
<dbReference type="GO" id="GO:0042803">
    <property type="term" value="F:protein homodimerization activity"/>
    <property type="evidence" value="ECO:0007669"/>
    <property type="project" value="UniProtKB-ARBA"/>
</dbReference>
<evidence type="ECO:0000256" key="8">
    <source>
        <dbReference type="HAMAP-Rule" id="MF_00336"/>
    </source>
</evidence>
<comment type="pathway">
    <text evidence="8">Cofactor biosynthesis; biotin biosynthesis; biotin from 7,8-diaminononanoate: step 1/2.</text>
</comment>
<keyword evidence="5 8" id="KW-0093">Biotin biosynthesis</keyword>
<dbReference type="Pfam" id="PF13500">
    <property type="entry name" value="AAA_26"/>
    <property type="match status" value="1"/>
</dbReference>
<keyword evidence="4 8" id="KW-0547">Nucleotide-binding</keyword>
<comment type="function">
    <text evidence="8">Catalyzes a mechanistically unusual reaction, the ATP-dependent insertion of CO2 between the N7 and N8 nitrogen atoms of 7,8-diaminopelargonic acid (DAPA, also called 7,8-diammoniononanoate) to form a ureido ring.</text>
</comment>
<evidence type="ECO:0000256" key="5">
    <source>
        <dbReference type="ARBA" id="ARBA00022756"/>
    </source>
</evidence>
<dbReference type="GO" id="GO:0005524">
    <property type="term" value="F:ATP binding"/>
    <property type="evidence" value="ECO:0007669"/>
    <property type="project" value="UniProtKB-UniRule"/>
</dbReference>
<dbReference type="InterPro" id="IPR027417">
    <property type="entry name" value="P-loop_NTPase"/>
</dbReference>
<comment type="subunit">
    <text evidence="8">Homodimer.</text>
</comment>
<dbReference type="RefSeq" id="WP_280628602.1">
    <property type="nucleotide sequence ID" value="NZ_CP123498.1"/>
</dbReference>
<dbReference type="SUPFAM" id="SSF52540">
    <property type="entry name" value="P-loop containing nucleoside triphosphate hydrolases"/>
    <property type="match status" value="1"/>
</dbReference>
<comment type="similarity">
    <text evidence="8">Belongs to the dethiobiotin synthetase family.</text>
</comment>
<comment type="catalytic activity">
    <reaction evidence="8">
        <text>(7R,8S)-7,8-diammoniononanoate + CO2 + ATP = (4R,5S)-dethiobiotin + ADP + phosphate + 3 H(+)</text>
        <dbReference type="Rhea" id="RHEA:15805"/>
        <dbReference type="ChEBI" id="CHEBI:15378"/>
        <dbReference type="ChEBI" id="CHEBI:16526"/>
        <dbReference type="ChEBI" id="CHEBI:30616"/>
        <dbReference type="ChEBI" id="CHEBI:43474"/>
        <dbReference type="ChEBI" id="CHEBI:149469"/>
        <dbReference type="ChEBI" id="CHEBI:149473"/>
        <dbReference type="ChEBI" id="CHEBI:456216"/>
        <dbReference type="EC" id="6.3.3.3"/>
    </reaction>
</comment>
<dbReference type="EC" id="6.3.3.3" evidence="8"/>
<dbReference type="GO" id="GO:0009102">
    <property type="term" value="P:biotin biosynthetic process"/>
    <property type="evidence" value="ECO:0007669"/>
    <property type="project" value="UniProtKB-UniRule"/>
</dbReference>
<feature type="binding site" evidence="8">
    <location>
        <position position="111"/>
    </location>
    <ligand>
        <name>Mg(2+)</name>
        <dbReference type="ChEBI" id="CHEBI:18420"/>
    </ligand>
</feature>
<sequence>MLTSLFITGTNTNVGKTIATRALLQTLNDNTSSAIGYKPIIKTKFQKTSVQDELNQFTSTIIQSSPITLTANEINPVIIQNSHGKESVIDFNEITKKIAILKPKANYIIIEGCGGWRHLLDQQMFYSDWVIQQKIPVILVVGIQPGCINHAVLTAHAIIQDGICLIGWIANRINPGLTCYAQTIDKLQCHIPAPKLGEIPYLLRPEERELSEYIDKKLLKNMMKNC</sequence>
<dbReference type="AlphaFoldDB" id="A0AA95G8L9"/>
<dbReference type="GO" id="GO:0005829">
    <property type="term" value="C:cytosol"/>
    <property type="evidence" value="ECO:0007669"/>
    <property type="project" value="TreeGrafter"/>
</dbReference>
<comment type="subcellular location">
    <subcellularLocation>
        <location evidence="8">Cytoplasm</location>
    </subcellularLocation>
</comment>
<dbReference type="EMBL" id="CP123498">
    <property type="protein sequence ID" value="WGL94251.1"/>
    <property type="molecule type" value="Genomic_DNA"/>
</dbReference>
<dbReference type="PIRSF" id="PIRSF006755">
    <property type="entry name" value="DTB_synth"/>
    <property type="match status" value="1"/>
</dbReference>
<feature type="binding site" evidence="8">
    <location>
        <begin position="171"/>
        <end position="172"/>
    </location>
    <ligand>
        <name>ATP</name>
        <dbReference type="ChEBI" id="CHEBI:30616"/>
    </ligand>
</feature>
<accession>A0AA95G8L9</accession>
<dbReference type="FunFam" id="3.40.50.300:FF:000292">
    <property type="entry name" value="ATP-dependent dethiobiotin synthetase BioD"/>
    <property type="match status" value="1"/>
</dbReference>
<dbReference type="GO" id="GO:0000287">
    <property type="term" value="F:magnesium ion binding"/>
    <property type="evidence" value="ECO:0007669"/>
    <property type="project" value="UniProtKB-UniRule"/>
</dbReference>
<reference evidence="9" key="1">
    <citation type="submission" date="2023-04" db="EMBL/GenBank/DDBJ databases">
        <title>Genome dynamics across the evolutionary transition to endosymbiosis.</title>
        <authorList>
            <person name="Siozios S."/>
            <person name="Nadal-Jimenez P."/>
            <person name="Azagi T."/>
            <person name="Sprong H."/>
            <person name="Frost C.L."/>
            <person name="Parratt S.R."/>
            <person name="Taylor G."/>
            <person name="Brettell L."/>
            <person name="Lew K.C."/>
            <person name="Croft L."/>
            <person name="King K.C."/>
            <person name="Brockhurst M.A."/>
            <person name="Hypsa V."/>
            <person name="Novakova E."/>
            <person name="Darby A.C."/>
            <person name="Hurst G.D.D."/>
        </authorList>
    </citation>
    <scope>NUCLEOTIDE SEQUENCE</scope>
    <source>
        <strain evidence="9">AIh</strain>
    </source>
</reference>
<name>A0AA95G8L9_9GAMM</name>
<organism evidence="9 10">
    <name type="scientific">Arsenophonus nasoniae</name>
    <name type="common">son-killer infecting Nasonia vitripennis</name>
    <dbReference type="NCBI Taxonomy" id="638"/>
    <lineage>
        <taxon>Bacteria</taxon>
        <taxon>Pseudomonadati</taxon>
        <taxon>Pseudomonadota</taxon>
        <taxon>Gammaproteobacteria</taxon>
        <taxon>Enterobacterales</taxon>
        <taxon>Morganellaceae</taxon>
        <taxon>Arsenophonus</taxon>
    </lineage>
</organism>
<keyword evidence="6 8" id="KW-0067">ATP-binding</keyword>
<keyword evidence="3 8" id="KW-0479">Metal-binding</keyword>
<feature type="binding site" evidence="8">
    <location>
        <begin position="111"/>
        <end position="114"/>
    </location>
    <ligand>
        <name>ATP</name>
        <dbReference type="ChEBI" id="CHEBI:30616"/>
    </ligand>
</feature>
<dbReference type="PANTHER" id="PTHR43210">
    <property type="entry name" value="DETHIOBIOTIN SYNTHETASE"/>
    <property type="match status" value="1"/>
</dbReference>
<keyword evidence="7 8" id="KW-0460">Magnesium</keyword>
<proteinExistence type="inferred from homology"/>
<dbReference type="PANTHER" id="PTHR43210:SF4">
    <property type="entry name" value="ATP-DEPENDENT DETHIOBIOTIN SYNTHETASE BIOD 2"/>
    <property type="match status" value="1"/>
</dbReference>
<gene>
    <name evidence="8 9" type="primary">bioD</name>
    <name evidence="9" type="ORF">QE207_10915</name>
</gene>
<feature type="binding site" evidence="8">
    <location>
        <begin position="200"/>
        <end position="202"/>
    </location>
    <ligand>
        <name>ATP</name>
        <dbReference type="ChEBI" id="CHEBI:30616"/>
    </ligand>
</feature>
<evidence type="ECO:0000256" key="1">
    <source>
        <dbReference type="ARBA" id="ARBA00022490"/>
    </source>
</evidence>
<dbReference type="InterPro" id="IPR004472">
    <property type="entry name" value="DTB_synth_BioD"/>
</dbReference>
<dbReference type="Gene3D" id="3.40.50.300">
    <property type="entry name" value="P-loop containing nucleotide triphosphate hydrolases"/>
    <property type="match status" value="1"/>
</dbReference>
<comment type="cofactor">
    <cofactor evidence="8">
        <name>Mg(2+)</name>
        <dbReference type="ChEBI" id="CHEBI:18420"/>
    </cofactor>
</comment>
<dbReference type="GO" id="GO:0004141">
    <property type="term" value="F:dethiobiotin synthase activity"/>
    <property type="evidence" value="ECO:0007669"/>
    <property type="project" value="UniProtKB-UniRule"/>
</dbReference>
<protein>
    <recommendedName>
        <fullName evidence="8">ATP-dependent dethiobiotin synthetase BioD</fullName>
        <ecNumber evidence="8">6.3.3.3</ecNumber>
    </recommendedName>
    <alternativeName>
        <fullName evidence="8">DTB synthetase</fullName>
        <shortName evidence="8">DTBS</shortName>
    </alternativeName>
    <alternativeName>
        <fullName evidence="8">Dethiobiotin synthase</fullName>
    </alternativeName>
</protein>
<feature type="binding site" evidence="8">
    <location>
        <position position="44"/>
    </location>
    <ligand>
        <name>Mg(2+)</name>
        <dbReference type="ChEBI" id="CHEBI:18420"/>
    </ligand>
</feature>
<dbReference type="CDD" id="cd03109">
    <property type="entry name" value="DTBS"/>
    <property type="match status" value="1"/>
</dbReference>
<evidence type="ECO:0000256" key="6">
    <source>
        <dbReference type="ARBA" id="ARBA00022840"/>
    </source>
</evidence>
<feature type="binding site" evidence="8">
    <location>
        <begin position="13"/>
        <end position="18"/>
    </location>
    <ligand>
        <name>ATP</name>
        <dbReference type="ChEBI" id="CHEBI:30616"/>
    </ligand>
</feature>
<dbReference type="NCBIfam" id="TIGR00347">
    <property type="entry name" value="bioD"/>
    <property type="match status" value="1"/>
</dbReference>
<dbReference type="HAMAP" id="MF_00336">
    <property type="entry name" value="BioD"/>
    <property type="match status" value="1"/>
</dbReference>
<evidence type="ECO:0000256" key="7">
    <source>
        <dbReference type="ARBA" id="ARBA00022842"/>
    </source>
</evidence>
<evidence type="ECO:0000256" key="2">
    <source>
        <dbReference type="ARBA" id="ARBA00022598"/>
    </source>
</evidence>
<keyword evidence="1 8" id="KW-0963">Cytoplasm</keyword>
<evidence type="ECO:0000256" key="4">
    <source>
        <dbReference type="ARBA" id="ARBA00022741"/>
    </source>
</evidence>
<comment type="caution">
    <text evidence="8">Lacks conserved residue(s) required for the propagation of feature annotation.</text>
</comment>